<protein>
    <recommendedName>
        <fullName evidence="9">Cytochrome P450</fullName>
    </recommendedName>
</protein>
<dbReference type="AlphaFoldDB" id="A0AAE1J665"/>
<name>A0AAE1J665_9FABA</name>
<dbReference type="Proteomes" id="UP001293593">
    <property type="component" value="Unassembled WGS sequence"/>
</dbReference>
<dbReference type="PROSITE" id="PS00086">
    <property type="entry name" value="CYTOCHROME_P450"/>
    <property type="match status" value="1"/>
</dbReference>
<keyword evidence="6" id="KW-1133">Transmembrane helix</keyword>
<evidence type="ECO:0000256" key="2">
    <source>
        <dbReference type="ARBA" id="ARBA00022723"/>
    </source>
</evidence>
<evidence type="ECO:0000313" key="7">
    <source>
        <dbReference type="EMBL" id="KAK4264420.1"/>
    </source>
</evidence>
<evidence type="ECO:0000256" key="1">
    <source>
        <dbReference type="ARBA" id="ARBA00010617"/>
    </source>
</evidence>
<dbReference type="CDD" id="cd11072">
    <property type="entry name" value="CYP71-like"/>
    <property type="match status" value="1"/>
</dbReference>
<evidence type="ECO:0000256" key="5">
    <source>
        <dbReference type="RuleBase" id="RU000461"/>
    </source>
</evidence>
<dbReference type="PANTHER" id="PTHR47955:SF15">
    <property type="entry name" value="CYTOCHROME P450 71A2-LIKE"/>
    <property type="match status" value="1"/>
</dbReference>
<sequence length="530" mass="60639">MEATTRTMLQAILKHLPFELNPTLDVSLLFFIFFIFVLFKLIKPTRNEPKLPPSPPQFPLIGNLHQLGSLPHRSLTALSHKYGPLMFLRLGQTPTLVVSSAHFAREIVKSHDVVFSDRPQTTTAKILFYGCKDVGFLPYGEEWRVKRKICVLELLSLKRVQSFQYIREEEVADLVNKIRQACAHRHDDRFSINMSQMIFAASNNIVSRCLLGHKLEAADGKSRFGEVARKVTAHMTAFSFGDFFPSLRWMDFVTGLIPKLNSTFREIDAFLDEVLAQHKSARNNEDEDHKSEKKDFVDILHQLQQNHRLDFDLTQVDLKGMIMDMFVAGSDSTSTVLEWGFAELMKNPRVMKKAQEEVRRVTGNKSKVEEDDVRQMKYLACVVKETLRLHPPVALSVPRETRSSVTLGGYYIPPKTTVFMNAWGIQRDPEFWERPEEFEPERFEGNQIDFKGQDFEFVPFGIGRRGCPGVSFGVASIEYVLANLLHCFDWKLPDETGKSAQDIDMGETYGLTVVKKLPICVQPIPYLIES</sequence>
<dbReference type="PRINTS" id="PR00385">
    <property type="entry name" value="P450"/>
</dbReference>
<evidence type="ECO:0000313" key="8">
    <source>
        <dbReference type="Proteomes" id="UP001293593"/>
    </source>
</evidence>
<dbReference type="EMBL" id="JAWXYG010000008">
    <property type="protein sequence ID" value="KAK4264420.1"/>
    <property type="molecule type" value="Genomic_DNA"/>
</dbReference>
<proteinExistence type="inferred from homology"/>
<dbReference type="PRINTS" id="PR00463">
    <property type="entry name" value="EP450I"/>
</dbReference>
<comment type="cofactor">
    <cofactor evidence="4">
        <name>heme</name>
        <dbReference type="ChEBI" id="CHEBI:30413"/>
    </cofactor>
</comment>
<feature type="binding site" description="axial binding residue" evidence="4">
    <location>
        <position position="467"/>
    </location>
    <ligand>
        <name>heme</name>
        <dbReference type="ChEBI" id="CHEBI:30413"/>
    </ligand>
    <ligandPart>
        <name>Fe</name>
        <dbReference type="ChEBI" id="CHEBI:18248"/>
    </ligandPart>
</feature>
<keyword evidence="8" id="KW-1185">Reference proteome</keyword>
<dbReference type="SUPFAM" id="SSF48264">
    <property type="entry name" value="Cytochrome P450"/>
    <property type="match status" value="1"/>
</dbReference>
<comment type="similarity">
    <text evidence="1 5">Belongs to the cytochrome P450 family.</text>
</comment>
<dbReference type="GO" id="GO:0005506">
    <property type="term" value="F:iron ion binding"/>
    <property type="evidence" value="ECO:0007669"/>
    <property type="project" value="InterPro"/>
</dbReference>
<keyword evidence="4 5" id="KW-0349">Heme</keyword>
<organism evidence="7 8">
    <name type="scientific">Acacia crassicarpa</name>
    <name type="common">northern wattle</name>
    <dbReference type="NCBI Taxonomy" id="499986"/>
    <lineage>
        <taxon>Eukaryota</taxon>
        <taxon>Viridiplantae</taxon>
        <taxon>Streptophyta</taxon>
        <taxon>Embryophyta</taxon>
        <taxon>Tracheophyta</taxon>
        <taxon>Spermatophyta</taxon>
        <taxon>Magnoliopsida</taxon>
        <taxon>eudicotyledons</taxon>
        <taxon>Gunneridae</taxon>
        <taxon>Pentapetalae</taxon>
        <taxon>rosids</taxon>
        <taxon>fabids</taxon>
        <taxon>Fabales</taxon>
        <taxon>Fabaceae</taxon>
        <taxon>Caesalpinioideae</taxon>
        <taxon>mimosoid clade</taxon>
        <taxon>Acacieae</taxon>
        <taxon>Acacia</taxon>
    </lineage>
</organism>
<dbReference type="InterPro" id="IPR002401">
    <property type="entry name" value="Cyt_P450_E_grp-I"/>
</dbReference>
<dbReference type="GO" id="GO:0020037">
    <property type="term" value="F:heme binding"/>
    <property type="evidence" value="ECO:0007669"/>
    <property type="project" value="InterPro"/>
</dbReference>
<feature type="transmembrane region" description="Helical" evidence="6">
    <location>
        <begin position="26"/>
        <end position="42"/>
    </location>
</feature>
<keyword evidence="6" id="KW-0812">Transmembrane</keyword>
<dbReference type="InterPro" id="IPR001128">
    <property type="entry name" value="Cyt_P450"/>
</dbReference>
<comment type="caution">
    <text evidence="7">The sequence shown here is derived from an EMBL/GenBank/DDBJ whole genome shotgun (WGS) entry which is preliminary data.</text>
</comment>
<dbReference type="Pfam" id="PF00067">
    <property type="entry name" value="p450"/>
    <property type="match status" value="1"/>
</dbReference>
<dbReference type="FunFam" id="1.10.630.10:FF:000011">
    <property type="entry name" value="Cytochrome P450 83B1"/>
    <property type="match status" value="1"/>
</dbReference>
<keyword evidence="6" id="KW-0472">Membrane</keyword>
<dbReference type="PANTHER" id="PTHR47955">
    <property type="entry name" value="CYTOCHROME P450 FAMILY 71 PROTEIN"/>
    <property type="match status" value="1"/>
</dbReference>
<dbReference type="InterPro" id="IPR036396">
    <property type="entry name" value="Cyt_P450_sf"/>
</dbReference>
<keyword evidence="5" id="KW-0560">Oxidoreductase</keyword>
<keyword evidence="3 4" id="KW-0408">Iron</keyword>
<keyword evidence="2 4" id="KW-0479">Metal-binding</keyword>
<keyword evidence="5" id="KW-0503">Monooxygenase</keyword>
<evidence type="ECO:0000256" key="4">
    <source>
        <dbReference type="PIRSR" id="PIRSR602401-1"/>
    </source>
</evidence>
<reference evidence="7" key="1">
    <citation type="submission" date="2023-10" db="EMBL/GenBank/DDBJ databases">
        <title>Chromosome-level genome of the transformable northern wattle, Acacia crassicarpa.</title>
        <authorList>
            <person name="Massaro I."/>
            <person name="Sinha N.R."/>
            <person name="Poethig S."/>
            <person name="Leichty A.R."/>
        </authorList>
    </citation>
    <scope>NUCLEOTIDE SEQUENCE</scope>
    <source>
        <strain evidence="7">Acra3RX</strain>
        <tissue evidence="7">Leaf</tissue>
    </source>
</reference>
<gene>
    <name evidence="7" type="ORF">QN277_025599</name>
</gene>
<dbReference type="GO" id="GO:0016705">
    <property type="term" value="F:oxidoreductase activity, acting on paired donors, with incorporation or reduction of molecular oxygen"/>
    <property type="evidence" value="ECO:0007669"/>
    <property type="project" value="InterPro"/>
</dbReference>
<evidence type="ECO:0008006" key="9">
    <source>
        <dbReference type="Google" id="ProtNLM"/>
    </source>
</evidence>
<dbReference type="Gene3D" id="1.10.630.10">
    <property type="entry name" value="Cytochrome P450"/>
    <property type="match status" value="1"/>
</dbReference>
<dbReference type="GO" id="GO:0004497">
    <property type="term" value="F:monooxygenase activity"/>
    <property type="evidence" value="ECO:0007669"/>
    <property type="project" value="UniProtKB-KW"/>
</dbReference>
<evidence type="ECO:0000256" key="6">
    <source>
        <dbReference type="SAM" id="Phobius"/>
    </source>
</evidence>
<accession>A0AAE1J665</accession>
<dbReference type="InterPro" id="IPR017972">
    <property type="entry name" value="Cyt_P450_CS"/>
</dbReference>
<evidence type="ECO:0000256" key="3">
    <source>
        <dbReference type="ARBA" id="ARBA00023004"/>
    </source>
</evidence>